<dbReference type="Proteomes" id="UP001148786">
    <property type="component" value="Unassembled WGS sequence"/>
</dbReference>
<evidence type="ECO:0000256" key="1">
    <source>
        <dbReference type="SAM" id="MobiDB-lite"/>
    </source>
</evidence>
<proteinExistence type="predicted"/>
<dbReference type="Pfam" id="PF26632">
    <property type="entry name" value="DUF8205"/>
    <property type="match status" value="1"/>
</dbReference>
<feature type="domain" description="DUF8205" evidence="2">
    <location>
        <begin position="80"/>
        <end position="286"/>
    </location>
</feature>
<evidence type="ECO:0000313" key="4">
    <source>
        <dbReference type="Proteomes" id="UP001148786"/>
    </source>
</evidence>
<accession>A0A9W8N0L4</accession>
<evidence type="ECO:0000259" key="2">
    <source>
        <dbReference type="Pfam" id="PF26632"/>
    </source>
</evidence>
<dbReference type="InterPro" id="IPR058518">
    <property type="entry name" value="DUF8205"/>
</dbReference>
<reference evidence="3" key="1">
    <citation type="submission" date="2022-07" db="EMBL/GenBank/DDBJ databases">
        <title>Genome Sequence of Agrocybe chaxingu.</title>
        <authorList>
            <person name="Buettner E."/>
        </authorList>
    </citation>
    <scope>NUCLEOTIDE SEQUENCE</scope>
    <source>
        <strain evidence="3">MP-N11</strain>
    </source>
</reference>
<dbReference type="EMBL" id="JANKHO010000053">
    <property type="protein sequence ID" value="KAJ3516481.1"/>
    <property type="molecule type" value="Genomic_DNA"/>
</dbReference>
<dbReference type="AlphaFoldDB" id="A0A9W8N0L4"/>
<organism evidence="3 4">
    <name type="scientific">Agrocybe chaxingu</name>
    <dbReference type="NCBI Taxonomy" id="84603"/>
    <lineage>
        <taxon>Eukaryota</taxon>
        <taxon>Fungi</taxon>
        <taxon>Dikarya</taxon>
        <taxon>Basidiomycota</taxon>
        <taxon>Agaricomycotina</taxon>
        <taxon>Agaricomycetes</taxon>
        <taxon>Agaricomycetidae</taxon>
        <taxon>Agaricales</taxon>
        <taxon>Agaricineae</taxon>
        <taxon>Strophariaceae</taxon>
        <taxon>Agrocybe</taxon>
    </lineage>
</organism>
<gene>
    <name evidence="3" type="ORF">NLJ89_g1085</name>
</gene>
<evidence type="ECO:0000313" key="3">
    <source>
        <dbReference type="EMBL" id="KAJ3516481.1"/>
    </source>
</evidence>
<feature type="region of interest" description="Disordered" evidence="1">
    <location>
        <begin position="225"/>
        <end position="244"/>
    </location>
</feature>
<protein>
    <recommendedName>
        <fullName evidence="2">DUF8205 domain-containing protein</fullName>
    </recommendedName>
</protein>
<sequence>MTSPRSKFDKDAELGVHTITDGNYRSYEKRRLKKDPCQTCGARDKEDGGAVQLSRCKGCQKADWKSHKEYCQIIPVVNATQELITGFFVHPPLLHHFRVALILHLGIASKPDPTKSWIIDVPVYLFPTSSSDAVPLYTGPWRDVDEKRDMQGYFHIKMGGKKQLDVALRLSKQDPDMDIMVRIWREGRKAAEAFGRKDNPVVVANFIYEHQQIHLGFELTKDAFETANGRSPPPELAIPRSEDKDAVNSTQSVLNDINAYIKGDKENKLKLRATMRESDKEVVRQMGRQMGRRRD</sequence>
<name>A0A9W8N0L4_9AGAR</name>
<comment type="caution">
    <text evidence="3">The sequence shown here is derived from an EMBL/GenBank/DDBJ whole genome shotgun (WGS) entry which is preliminary data.</text>
</comment>
<dbReference type="OrthoDB" id="341421at2759"/>
<keyword evidence="4" id="KW-1185">Reference proteome</keyword>